<evidence type="ECO:0000313" key="2">
    <source>
        <dbReference type="Proteomes" id="UP001305414"/>
    </source>
</evidence>
<dbReference type="AlphaFoldDB" id="A0AAN7UPQ7"/>
<protein>
    <submittedName>
        <fullName evidence="1">Uncharacterized protein</fullName>
    </submittedName>
</protein>
<keyword evidence="2" id="KW-1185">Reference proteome</keyword>
<dbReference type="EMBL" id="JAWHQM010000015">
    <property type="protein sequence ID" value="KAK5630333.1"/>
    <property type="molecule type" value="Genomic_DNA"/>
</dbReference>
<organism evidence="1 2">
    <name type="scientific">Xylaria bambusicola</name>
    <dbReference type="NCBI Taxonomy" id="326684"/>
    <lineage>
        <taxon>Eukaryota</taxon>
        <taxon>Fungi</taxon>
        <taxon>Dikarya</taxon>
        <taxon>Ascomycota</taxon>
        <taxon>Pezizomycotina</taxon>
        <taxon>Sordariomycetes</taxon>
        <taxon>Xylariomycetidae</taxon>
        <taxon>Xylariales</taxon>
        <taxon>Xylariaceae</taxon>
        <taxon>Xylaria</taxon>
    </lineage>
</organism>
<dbReference type="Proteomes" id="UP001305414">
    <property type="component" value="Unassembled WGS sequence"/>
</dbReference>
<name>A0AAN7UPQ7_9PEZI</name>
<accession>A0AAN7UPQ7</accession>
<reference evidence="1 2" key="1">
    <citation type="submission" date="2023-10" db="EMBL/GenBank/DDBJ databases">
        <title>Draft genome sequence of Xylaria bambusicola isolate GMP-LS, the root and basal stem rot pathogen of sugarcane in Indonesia.</title>
        <authorList>
            <person name="Selvaraj P."/>
            <person name="Muralishankar V."/>
            <person name="Muruganantham S."/>
            <person name="Sp S."/>
            <person name="Haryani S."/>
            <person name="Lau K.J.X."/>
            <person name="Naqvi N.I."/>
        </authorList>
    </citation>
    <scope>NUCLEOTIDE SEQUENCE [LARGE SCALE GENOMIC DNA]</scope>
    <source>
        <strain evidence="1">GMP-LS</strain>
    </source>
</reference>
<proteinExistence type="predicted"/>
<comment type="caution">
    <text evidence="1">The sequence shown here is derived from an EMBL/GenBank/DDBJ whole genome shotgun (WGS) entry which is preliminary data.</text>
</comment>
<evidence type="ECO:0000313" key="1">
    <source>
        <dbReference type="EMBL" id="KAK5630333.1"/>
    </source>
</evidence>
<gene>
    <name evidence="1" type="ORF">RRF57_006048</name>
</gene>
<sequence length="156" mass="16871">MYRHPEALILVTAPAPRAPIRPPTAPPTNANPFASARNFKGRISEGIACTIEMVDSVVPINTPPPISTDIDLAVADTTAPTNAMSGGMAARYFRSSTSESRPTMGERTLWIRRGPWMIHPAIGASPRSRMMKAITDPAATTTKTWAITLDKCQQRS</sequence>